<keyword evidence="1" id="KW-0812">Transmembrane</keyword>
<comment type="caution">
    <text evidence="2">The sequence shown here is derived from an EMBL/GenBank/DDBJ whole genome shotgun (WGS) entry which is preliminary data.</text>
</comment>
<reference evidence="2 3" key="1">
    <citation type="submission" date="2020-04" db="EMBL/GenBank/DDBJ databases">
        <title>Genomic insights into acetone-butanol-ethanol (ABE) fermentation by sequencing solventogenic clostridia strains.</title>
        <authorList>
            <person name="Brown S."/>
        </authorList>
    </citation>
    <scope>NUCLEOTIDE SEQUENCE [LARGE SCALE GENOMIC DNA]</scope>
    <source>
        <strain evidence="2 3">DJ011</strain>
    </source>
</reference>
<feature type="transmembrane region" description="Helical" evidence="1">
    <location>
        <begin position="44"/>
        <end position="66"/>
    </location>
</feature>
<protein>
    <submittedName>
        <fullName evidence="2">Uncharacterized protein</fullName>
    </submittedName>
</protein>
<name>A0A923J0R3_CLOTT</name>
<gene>
    <name evidence="2" type="ORF">HGG79_01820</name>
</gene>
<dbReference type="RefSeq" id="WP_085059076.1">
    <property type="nucleotide sequence ID" value="NZ_JAAZWO010000002.1"/>
</dbReference>
<feature type="transmembrane region" description="Helical" evidence="1">
    <location>
        <begin position="137"/>
        <end position="155"/>
    </location>
</feature>
<feature type="transmembrane region" description="Helical" evidence="1">
    <location>
        <begin position="72"/>
        <end position="89"/>
    </location>
</feature>
<organism evidence="2 3">
    <name type="scientific">Clostridium tetanomorphum</name>
    <dbReference type="NCBI Taxonomy" id="1553"/>
    <lineage>
        <taxon>Bacteria</taxon>
        <taxon>Bacillati</taxon>
        <taxon>Bacillota</taxon>
        <taxon>Clostridia</taxon>
        <taxon>Eubacteriales</taxon>
        <taxon>Clostridiaceae</taxon>
        <taxon>Clostridium</taxon>
    </lineage>
</organism>
<evidence type="ECO:0000313" key="3">
    <source>
        <dbReference type="Proteomes" id="UP000563151"/>
    </source>
</evidence>
<accession>A0A923J0R3</accession>
<dbReference type="EMBL" id="JAAZWO010000002">
    <property type="protein sequence ID" value="MBC2396518.1"/>
    <property type="molecule type" value="Genomic_DNA"/>
</dbReference>
<keyword evidence="3" id="KW-1185">Reference proteome</keyword>
<keyword evidence="1" id="KW-1133">Transmembrane helix</keyword>
<dbReference type="Proteomes" id="UP000563151">
    <property type="component" value="Unassembled WGS sequence"/>
</dbReference>
<evidence type="ECO:0000256" key="1">
    <source>
        <dbReference type="SAM" id="Phobius"/>
    </source>
</evidence>
<proteinExistence type="predicted"/>
<keyword evidence="1" id="KW-0472">Membrane</keyword>
<evidence type="ECO:0000313" key="2">
    <source>
        <dbReference type="EMBL" id="MBC2396518.1"/>
    </source>
</evidence>
<feature type="transmembrane region" description="Helical" evidence="1">
    <location>
        <begin position="110"/>
        <end position="131"/>
    </location>
</feature>
<dbReference type="AlphaFoldDB" id="A0A923J0R3"/>
<sequence>MLVNNIFPKVNYPNDKKSIEHIIQEYDKVLAYKLKGRFSKKEKLGYAIQFPSIVFALYIITCSWISLGIRVLYVIPLIFSVIYNIVLFKKVKDSDFEDEKIFYKFENSNVFLLVSFIYGGTFGFQTVLFGKWSNTEYLISFIILAFFSLITFMKVRVRST</sequence>